<dbReference type="Pfam" id="PF14322">
    <property type="entry name" value="SusD-like_3"/>
    <property type="match status" value="1"/>
</dbReference>
<keyword evidence="5" id="KW-0998">Cell outer membrane</keyword>
<name>A0A1R3SX16_9BACT</name>
<evidence type="ECO:0000259" key="6">
    <source>
        <dbReference type="Pfam" id="PF07980"/>
    </source>
</evidence>
<evidence type="ECO:0000313" key="8">
    <source>
        <dbReference type="EMBL" id="SCD20061.1"/>
    </source>
</evidence>
<dbReference type="Gene3D" id="1.25.40.390">
    <property type="match status" value="1"/>
</dbReference>
<keyword evidence="3" id="KW-0732">Signal</keyword>
<reference evidence="8 9" key="1">
    <citation type="submission" date="2016-08" db="EMBL/GenBank/DDBJ databases">
        <authorList>
            <person name="Seilhamer J.J."/>
        </authorList>
    </citation>
    <scope>NUCLEOTIDE SEQUENCE [LARGE SCALE GENOMIC DNA]</scope>
    <source>
        <strain evidence="8">M3/6</strain>
    </source>
</reference>
<evidence type="ECO:0000313" key="9">
    <source>
        <dbReference type="Proteomes" id="UP000187464"/>
    </source>
</evidence>
<dbReference type="InterPro" id="IPR012944">
    <property type="entry name" value="SusD_RagB_dom"/>
</dbReference>
<proteinExistence type="inferred from homology"/>
<dbReference type="InterPro" id="IPR011990">
    <property type="entry name" value="TPR-like_helical_dom_sf"/>
</dbReference>
<feature type="domain" description="RagB/SusD" evidence="6">
    <location>
        <begin position="297"/>
        <end position="627"/>
    </location>
</feature>
<dbReference type="Proteomes" id="UP000187464">
    <property type="component" value="Chromosome I"/>
</dbReference>
<dbReference type="InterPro" id="IPR033985">
    <property type="entry name" value="SusD-like_N"/>
</dbReference>
<comment type="subcellular location">
    <subcellularLocation>
        <location evidence="1">Cell outer membrane</location>
    </subcellularLocation>
</comment>
<dbReference type="STRING" id="1642647.PSM36_1237"/>
<gene>
    <name evidence="8" type="ORF">PSM36_1237</name>
</gene>
<dbReference type="Pfam" id="PF07980">
    <property type="entry name" value="SusD_RagB"/>
    <property type="match status" value="1"/>
</dbReference>
<evidence type="ECO:0000256" key="1">
    <source>
        <dbReference type="ARBA" id="ARBA00004442"/>
    </source>
</evidence>
<keyword evidence="9" id="KW-1185">Reference proteome</keyword>
<dbReference type="AlphaFoldDB" id="A0A1R3SX16"/>
<sequence>MRNIKQIITIIVLGFAIVLNSCSDFMDIVPSTSYTEQMVFTDAALTQAFVNDLYNNIHPGAQEHSLDGLTDDAYFTHNYGQKDVVEAASISQTNLQWYDNNNNPFRWVNRYRGIRYANIIINNIDNVPEKVGFNLNRMKGEAYYMRAHMYHELIRGFGGVPIVTEDFSLDQVEEMKKPRNTMRECLEFIVSDLEKAEEYLPETVGSGEWGRVTKFVATGLKARILLHVASPLYADRTVNTLAVNQFDGDRMATYRAARDAAIKVIEDGPFELIDCRGGINTERAEKFKAIMTDIQNSEQMFVRNYHTSIGAANNMGLWHGPNGYHNWAGTTPTQDLVMAFEFEDGTMPEGMTKPGEFQKGNPYNGREPRFYATVATDGNTWGRPRPADAATLDPTPLGTLQAGKYEVTDGDVQIEYRDGVVRRSMWGVDTRQGPIEDWNGSWTGYYEKKLIDTSVDAQYFRQTVPHVYMRLAEMYLIAAEASIELNELEEAAKWLDILRGRIELKDTRSTLAARGKQFSQADMRDFLRQQRRAEFAYEQHRYFDVRRWMIAPEAGNKPLTGIIVEGILKPGQTSYKPYIHNEEKYDYYYYVNDLSSRENRKWLDKMYFAPIHQDEIRRNPNLVQNPGMD</sequence>
<accession>A0A1R3SX16</accession>
<evidence type="ECO:0000256" key="3">
    <source>
        <dbReference type="ARBA" id="ARBA00022729"/>
    </source>
</evidence>
<dbReference type="EMBL" id="LT605205">
    <property type="protein sequence ID" value="SCD20061.1"/>
    <property type="molecule type" value="Genomic_DNA"/>
</dbReference>
<evidence type="ECO:0000256" key="2">
    <source>
        <dbReference type="ARBA" id="ARBA00006275"/>
    </source>
</evidence>
<evidence type="ECO:0000256" key="5">
    <source>
        <dbReference type="ARBA" id="ARBA00023237"/>
    </source>
</evidence>
<dbReference type="RefSeq" id="WP_076929757.1">
    <property type="nucleotide sequence ID" value="NZ_LT605205.1"/>
</dbReference>
<feature type="domain" description="SusD-like N-terminal" evidence="7">
    <location>
        <begin position="34"/>
        <end position="226"/>
    </location>
</feature>
<organism evidence="8 9">
    <name type="scientific">Proteiniphilum saccharofermentans</name>
    <dbReference type="NCBI Taxonomy" id="1642647"/>
    <lineage>
        <taxon>Bacteria</taxon>
        <taxon>Pseudomonadati</taxon>
        <taxon>Bacteroidota</taxon>
        <taxon>Bacteroidia</taxon>
        <taxon>Bacteroidales</taxon>
        <taxon>Dysgonomonadaceae</taxon>
        <taxon>Proteiniphilum</taxon>
    </lineage>
</organism>
<protein>
    <submittedName>
        <fullName evidence="8">SusD family protein</fullName>
    </submittedName>
</protein>
<dbReference type="GO" id="GO:0009279">
    <property type="term" value="C:cell outer membrane"/>
    <property type="evidence" value="ECO:0007669"/>
    <property type="project" value="UniProtKB-SubCell"/>
</dbReference>
<evidence type="ECO:0000259" key="7">
    <source>
        <dbReference type="Pfam" id="PF14322"/>
    </source>
</evidence>
<evidence type="ECO:0000256" key="4">
    <source>
        <dbReference type="ARBA" id="ARBA00023136"/>
    </source>
</evidence>
<dbReference type="KEGG" id="psac:PSM36_1237"/>
<comment type="similarity">
    <text evidence="2">Belongs to the SusD family.</text>
</comment>
<keyword evidence="4" id="KW-0472">Membrane</keyword>
<dbReference type="SUPFAM" id="SSF48452">
    <property type="entry name" value="TPR-like"/>
    <property type="match status" value="1"/>
</dbReference>